<comment type="caution">
    <text evidence="8">The sequence shown here is derived from an EMBL/GenBank/DDBJ whole genome shotgun (WGS) entry which is preliminary data.</text>
</comment>
<protein>
    <recommendedName>
        <fullName evidence="1">biotin carboxylase</fullName>
        <ecNumber evidence="1">6.3.4.14</ecNumber>
    </recommendedName>
</protein>
<dbReference type="EMBL" id="JBFALK010000008">
    <property type="protein sequence ID" value="MEV0970168.1"/>
    <property type="molecule type" value="Genomic_DNA"/>
</dbReference>
<keyword evidence="5" id="KW-0092">Biotin</keyword>
<dbReference type="Pfam" id="PF00289">
    <property type="entry name" value="Biotin_carb_N"/>
    <property type="match status" value="1"/>
</dbReference>
<evidence type="ECO:0000256" key="4">
    <source>
        <dbReference type="ARBA" id="ARBA00022840"/>
    </source>
</evidence>
<gene>
    <name evidence="8" type="ORF">AB0I59_16145</name>
</gene>
<dbReference type="PROSITE" id="PS50979">
    <property type="entry name" value="BC"/>
    <property type="match status" value="1"/>
</dbReference>
<feature type="domain" description="Biotin carboxylation" evidence="7">
    <location>
        <begin position="1"/>
        <end position="141"/>
    </location>
</feature>
<dbReference type="InterPro" id="IPR050856">
    <property type="entry name" value="Biotin_carboxylase_complex"/>
</dbReference>
<dbReference type="SUPFAM" id="SSF52440">
    <property type="entry name" value="PreATP-grasp domain"/>
    <property type="match status" value="1"/>
</dbReference>
<evidence type="ECO:0000256" key="2">
    <source>
        <dbReference type="ARBA" id="ARBA00022598"/>
    </source>
</evidence>
<keyword evidence="2" id="KW-0436">Ligase</keyword>
<dbReference type="RefSeq" id="WP_358133447.1">
    <property type="nucleotide sequence ID" value="NZ_JBFALK010000008.1"/>
</dbReference>
<feature type="compositionally biased region" description="Polar residues" evidence="6">
    <location>
        <begin position="115"/>
        <end position="141"/>
    </location>
</feature>
<keyword evidence="3" id="KW-0547">Nucleotide-binding</keyword>
<accession>A0ABV3GEV2</accession>
<keyword evidence="9" id="KW-1185">Reference proteome</keyword>
<dbReference type="Gene3D" id="3.30.470.20">
    <property type="entry name" value="ATP-grasp fold, B domain"/>
    <property type="match status" value="1"/>
</dbReference>
<evidence type="ECO:0000256" key="6">
    <source>
        <dbReference type="SAM" id="MobiDB-lite"/>
    </source>
</evidence>
<evidence type="ECO:0000313" key="9">
    <source>
        <dbReference type="Proteomes" id="UP001551675"/>
    </source>
</evidence>
<feature type="compositionally biased region" description="Basic residues" evidence="6">
    <location>
        <begin position="77"/>
        <end position="86"/>
    </location>
</feature>
<dbReference type="InterPro" id="IPR005481">
    <property type="entry name" value="BC-like_N"/>
</dbReference>
<name>A0ABV3GEV2_MICGL</name>
<organism evidence="8 9">
    <name type="scientific">Microtetraspora glauca</name>
    <dbReference type="NCBI Taxonomy" id="1996"/>
    <lineage>
        <taxon>Bacteria</taxon>
        <taxon>Bacillati</taxon>
        <taxon>Actinomycetota</taxon>
        <taxon>Actinomycetes</taxon>
        <taxon>Streptosporangiales</taxon>
        <taxon>Streptosporangiaceae</taxon>
        <taxon>Microtetraspora</taxon>
    </lineage>
</organism>
<evidence type="ECO:0000256" key="5">
    <source>
        <dbReference type="ARBA" id="ARBA00023267"/>
    </source>
</evidence>
<keyword evidence="4" id="KW-0067">ATP-binding</keyword>
<dbReference type="PANTHER" id="PTHR18866">
    <property type="entry name" value="CARBOXYLASE:PYRUVATE/ACETYL-COA/PROPIONYL-COA CARBOXYLASE"/>
    <property type="match status" value="1"/>
</dbReference>
<dbReference type="PANTHER" id="PTHR18866:SF33">
    <property type="entry name" value="METHYLCROTONOYL-COA CARBOXYLASE SUBUNIT ALPHA, MITOCHONDRIAL-RELATED"/>
    <property type="match status" value="1"/>
</dbReference>
<reference evidence="8 9" key="1">
    <citation type="submission" date="2024-06" db="EMBL/GenBank/DDBJ databases">
        <title>The Natural Products Discovery Center: Release of the First 8490 Sequenced Strains for Exploring Actinobacteria Biosynthetic Diversity.</title>
        <authorList>
            <person name="Kalkreuter E."/>
            <person name="Kautsar S.A."/>
            <person name="Yang D."/>
            <person name="Bader C.D."/>
            <person name="Teijaro C.N."/>
            <person name="Fluegel L."/>
            <person name="Davis C.M."/>
            <person name="Simpson J.R."/>
            <person name="Lauterbach L."/>
            <person name="Steele A.D."/>
            <person name="Gui C."/>
            <person name="Meng S."/>
            <person name="Li G."/>
            <person name="Viehrig K."/>
            <person name="Ye F."/>
            <person name="Su P."/>
            <person name="Kiefer A.F."/>
            <person name="Nichols A."/>
            <person name="Cepeda A.J."/>
            <person name="Yan W."/>
            <person name="Fan B."/>
            <person name="Jiang Y."/>
            <person name="Adhikari A."/>
            <person name="Zheng C.-J."/>
            <person name="Schuster L."/>
            <person name="Cowan T.M."/>
            <person name="Smanski M.J."/>
            <person name="Chevrette M.G."/>
            <person name="De Carvalho L.P.S."/>
            <person name="Shen B."/>
        </authorList>
    </citation>
    <scope>NUCLEOTIDE SEQUENCE [LARGE SCALE GENOMIC DNA]</scope>
    <source>
        <strain evidence="8 9">NPDC050100</strain>
    </source>
</reference>
<dbReference type="Proteomes" id="UP001551675">
    <property type="component" value="Unassembled WGS sequence"/>
</dbReference>
<dbReference type="InterPro" id="IPR016185">
    <property type="entry name" value="PreATP-grasp_dom_sf"/>
</dbReference>
<feature type="region of interest" description="Disordered" evidence="6">
    <location>
        <begin position="65"/>
        <end position="141"/>
    </location>
</feature>
<proteinExistence type="predicted"/>
<evidence type="ECO:0000259" key="7">
    <source>
        <dbReference type="PROSITE" id="PS50979"/>
    </source>
</evidence>
<dbReference type="InterPro" id="IPR011764">
    <property type="entry name" value="Biotin_carboxylation_dom"/>
</dbReference>
<evidence type="ECO:0000256" key="1">
    <source>
        <dbReference type="ARBA" id="ARBA00013263"/>
    </source>
</evidence>
<dbReference type="EC" id="6.3.4.14" evidence="1"/>
<evidence type="ECO:0000313" key="8">
    <source>
        <dbReference type="EMBL" id="MEV0970168.1"/>
    </source>
</evidence>
<sequence>MFESVLVANRGEIARRIIRTVRRMGLRAAAVYSDADADLPFARAVVEAGLVWIGPAPEAIVRMGGKINEPDGERGRPGRFGRHGHPRAGDRPGGRRTRRCGDRPAAAFPSRSRRTTCPSAPSCWTTRSSRAGTTTPGWCPA</sequence>
<evidence type="ECO:0000256" key="3">
    <source>
        <dbReference type="ARBA" id="ARBA00022741"/>
    </source>
</evidence>